<evidence type="ECO:0000313" key="2">
    <source>
        <dbReference type="Proteomes" id="UP000787322"/>
    </source>
</evidence>
<dbReference type="AlphaFoldDB" id="A0A9D5X9B6"/>
<feature type="non-terminal residue" evidence="1">
    <location>
        <position position="1"/>
    </location>
</feature>
<reference evidence="1" key="1">
    <citation type="submission" date="2020-04" db="EMBL/GenBank/DDBJ databases">
        <title>Deep metagenomics examines the oral microbiome during advanced dental caries in children, revealing novel taxa and co-occurrences with host molecules.</title>
        <authorList>
            <person name="Baker J.L."/>
            <person name="Morton J.T."/>
            <person name="Dinis M."/>
            <person name="Alvarez R."/>
            <person name="Tran N.C."/>
            <person name="Knight R."/>
            <person name="Edlund A."/>
        </authorList>
    </citation>
    <scope>NUCLEOTIDE SEQUENCE</scope>
    <source>
        <strain evidence="1">JCVI_3_bin.11</strain>
    </source>
</reference>
<comment type="caution">
    <text evidence="1">The sequence shown here is derived from an EMBL/GenBank/DDBJ whole genome shotgun (WGS) entry which is preliminary data.</text>
</comment>
<dbReference type="Gene3D" id="3.40.50.10950">
    <property type="match status" value="1"/>
</dbReference>
<proteinExistence type="predicted"/>
<accession>A0A9D5X9B6</accession>
<sequence length="36" mass="3613">QGSARPVNDRSRGCAAVDIVGVGAITAVQAQMADNN</sequence>
<dbReference type="EMBL" id="JABZGU010000003">
    <property type="protein sequence ID" value="MBF4802257.1"/>
    <property type="molecule type" value="Genomic_DNA"/>
</dbReference>
<name>A0A9D5X9B6_9ACTN</name>
<protein>
    <submittedName>
        <fullName evidence="1">Phosphate acetyltransferase</fullName>
    </submittedName>
</protein>
<gene>
    <name evidence="1" type="ORF">HXK24_00265</name>
</gene>
<dbReference type="Proteomes" id="UP000787322">
    <property type="component" value="Unassembled WGS sequence"/>
</dbReference>
<evidence type="ECO:0000313" key="1">
    <source>
        <dbReference type="EMBL" id="MBF4802257.1"/>
    </source>
</evidence>
<dbReference type="InterPro" id="IPR042113">
    <property type="entry name" value="P_AcTrfase_dom1"/>
</dbReference>
<organism evidence="1 2">
    <name type="scientific">Lancefieldella parvula</name>
    <dbReference type="NCBI Taxonomy" id="1382"/>
    <lineage>
        <taxon>Bacteria</taxon>
        <taxon>Bacillati</taxon>
        <taxon>Actinomycetota</taxon>
        <taxon>Coriobacteriia</taxon>
        <taxon>Coriobacteriales</taxon>
        <taxon>Atopobiaceae</taxon>
        <taxon>Lancefieldella</taxon>
    </lineage>
</organism>